<dbReference type="Pfam" id="PF01048">
    <property type="entry name" value="PNP_UDP_1"/>
    <property type="match status" value="1"/>
</dbReference>
<dbReference type="InterPro" id="IPR002182">
    <property type="entry name" value="NB-ARC"/>
</dbReference>
<reference evidence="5 6" key="1">
    <citation type="journal article" date="2011" name="PLoS Pathog.">
        <title>Genomic and proteomic analyses of the fungus Arthrobotrys oligospora provide insights into nematode-trap formation.</title>
        <authorList>
            <person name="Yang J."/>
            <person name="Wang L."/>
            <person name="Ji X."/>
            <person name="Feng Y."/>
            <person name="Li X."/>
            <person name="Zou C."/>
            <person name="Xu J."/>
            <person name="Ren Y."/>
            <person name="Mi Q."/>
            <person name="Wu J."/>
            <person name="Liu S."/>
            <person name="Liu Y."/>
            <person name="Huang X."/>
            <person name="Wang H."/>
            <person name="Niu X."/>
            <person name="Li J."/>
            <person name="Liang L."/>
            <person name="Luo Y."/>
            <person name="Ji K."/>
            <person name="Zhou W."/>
            <person name="Yu Z."/>
            <person name="Li G."/>
            <person name="Liu Y."/>
            <person name="Li L."/>
            <person name="Qiao M."/>
            <person name="Feng L."/>
            <person name="Zhang K.-Q."/>
        </authorList>
    </citation>
    <scope>NUCLEOTIDE SEQUENCE [LARGE SCALE GENOMIC DNA]</scope>
    <source>
        <strain evidence="6">ATCC 24927 / CBS 115.81 / DSM 1491</strain>
    </source>
</reference>
<dbReference type="PANTHER" id="PTHR46082">
    <property type="entry name" value="ATP/GTP-BINDING PROTEIN-RELATED"/>
    <property type="match status" value="1"/>
</dbReference>
<dbReference type="Gene3D" id="3.40.50.300">
    <property type="entry name" value="P-loop containing nucleotide triphosphate hydrolases"/>
    <property type="match status" value="1"/>
</dbReference>
<dbReference type="InterPro" id="IPR000845">
    <property type="entry name" value="Nucleoside_phosphorylase_d"/>
</dbReference>
<sequence length="1320" mass="147229">MSGIYNGGASSEPEKRRLGVQAYTVGWVCALPIEYAAATMMLDEEHEDPPHDDNDTNIYTLGRIFGRNIVIVCLPAGLIGSASATAAAIEMKAKFPRIQFGLLVGIGGGAPSGTTDIRLGDVVVSQPHLQHGGVVQYDFGKQHPKGFLRTGHLNTPPKYLLNAVSKLISNHIRGKNTLLNHLAAATSQPDFARKNAGEDILFEPTFIHVEGAMCENCKIQKEKIIQRAPRIGQEYMIHYGTIASGSSLIRDAQTRDRLSSELDGAICFEMEATGLMNHFPCLVIRGVCDYADSHKNKLWQPYAAAIAAACAKELLSIIPLTSESQARCDTVLHSDSIFLQPRLLVREDILSFLTGAINGDGSARVVLHGLPGIGKSTMARYFAYQKRDEMTVLWITASSKETMAKGFEQYARQIRGDGHALSQPVSIIRQFLSKSFDGRWLLILDGLDDTTIDVEQYIFNGLPNAKILVTTRHTKVASHIGATYVLQVNSLNQNNAQQLLSQYINPISTDTNLTKGSEPPQEETNARAQLVAELGGLPLAISIIGAALRDGTGVSSMNCQTYLKWPAEVQAGFLAQDPEFSSYPYSVWNAFKFAFERILSNTEKDQHVSSTAFFIASCESARNIAEYLQLYRQISKNLTLENIDFLKDGYFELAIQKLVATNMVTCSLVPGRPPHIEMHSLVRGWIGHIYSERIHSYTASKIWLMGFHIYDSVTTGRVKESRFAGLVGELDSLVQQNSDTLHESWKDMPDIVFPLLLVSQKYLLQPIDYVPAGNPETLRFSKLSEALQPEINAACHSTLKGIDWGILWREFIQYLEYSARFNSRLEPVGIERTPVGLEFYPSSVGISNYEGIGALIESLSDLRPWAAIGHTNLVQGIKMAITAEMERSIDILDPEAVNQACGAISEGSDPAIHEWMNTWILDVEEVLRRALRKVFTKCPGTSNEDKYLEHPFVNPGPQDPLKPFFAVLYQAAKVGAGGFGSQGKDILNDRCPVLEEPVRLEQLRDYIAKLVVISVSKSFIEAAQIGFTRAFERLRSPSAAKRLANAVFSNARVTYTFLVWGSFSNTDNLDLIKKPPHEIWDSDFTRAANIVRSRVLRAMKTLYGGQVSSADAKDSIVQAVYAMHICRTIVLRTLDTRPQHHLDTIETKLLPLHHAGDYHTNIVCAHGFHKRTEVLYPYNIIKISTEIALLSMQEALVLIIEEMKREFQEALEELERSRKMIKYYEEQLELTERVNSIMPGVDETKLLQQIEEAKEKERVWTTILSIGSSIFCLFRLFFVQEHADSWVQDEKLLSELISLAIFVTIDGMIILYSVLEVNPC</sequence>
<feature type="transmembrane region" description="Helical" evidence="2">
    <location>
        <begin position="1259"/>
        <end position="1280"/>
    </location>
</feature>
<dbReference type="GeneID" id="22890848"/>
<dbReference type="GO" id="GO:0003824">
    <property type="term" value="F:catalytic activity"/>
    <property type="evidence" value="ECO:0007669"/>
    <property type="project" value="InterPro"/>
</dbReference>
<dbReference type="InterPro" id="IPR053137">
    <property type="entry name" value="NLR-like"/>
</dbReference>
<dbReference type="Pfam" id="PF00931">
    <property type="entry name" value="NB-ARC"/>
    <property type="match status" value="1"/>
</dbReference>
<dbReference type="STRING" id="756982.G1X625"/>
<dbReference type="GO" id="GO:0009116">
    <property type="term" value="P:nucleoside metabolic process"/>
    <property type="evidence" value="ECO:0007669"/>
    <property type="project" value="InterPro"/>
</dbReference>
<evidence type="ECO:0000259" key="3">
    <source>
        <dbReference type="Pfam" id="PF00931"/>
    </source>
</evidence>
<protein>
    <recommendedName>
        <fullName evidence="7">Nucleoside phosphorylase domain-containing protein</fullName>
    </recommendedName>
</protein>
<dbReference type="InterPro" id="IPR027417">
    <property type="entry name" value="P-loop_NTPase"/>
</dbReference>
<dbReference type="SUPFAM" id="SSF53167">
    <property type="entry name" value="Purine and uridine phosphorylases"/>
    <property type="match status" value="1"/>
</dbReference>
<feature type="coiled-coil region" evidence="1">
    <location>
        <begin position="1193"/>
        <end position="1227"/>
    </location>
</feature>
<dbReference type="EMBL" id="ADOT01000084">
    <property type="protein sequence ID" value="EGX51620.1"/>
    <property type="molecule type" value="Genomic_DNA"/>
</dbReference>
<name>G1X625_ARTOA</name>
<gene>
    <name evidence="5" type="ORF">AOL_s00054g319</name>
</gene>
<evidence type="ECO:0000256" key="1">
    <source>
        <dbReference type="SAM" id="Coils"/>
    </source>
</evidence>
<accession>G1X625</accession>
<evidence type="ECO:0000313" key="5">
    <source>
        <dbReference type="EMBL" id="EGX51620.1"/>
    </source>
</evidence>
<dbReference type="InParanoid" id="G1X625"/>
<keyword evidence="6" id="KW-1185">Reference proteome</keyword>
<dbReference type="Proteomes" id="UP000008784">
    <property type="component" value="Unassembled WGS sequence"/>
</dbReference>
<dbReference type="InterPro" id="IPR035994">
    <property type="entry name" value="Nucleoside_phosphorylase_sf"/>
</dbReference>
<dbReference type="eggNOG" id="KOG4658">
    <property type="taxonomic scope" value="Eukaryota"/>
</dbReference>
<feature type="domain" description="Nucleoside phosphorylase" evidence="4">
    <location>
        <begin position="25"/>
        <end position="299"/>
    </location>
</feature>
<organism evidence="5 6">
    <name type="scientific">Arthrobotrys oligospora (strain ATCC 24927 / CBS 115.81 / DSM 1491)</name>
    <name type="common">Nematode-trapping fungus</name>
    <name type="synonym">Didymozoophaga oligospora</name>
    <dbReference type="NCBI Taxonomy" id="756982"/>
    <lineage>
        <taxon>Eukaryota</taxon>
        <taxon>Fungi</taxon>
        <taxon>Dikarya</taxon>
        <taxon>Ascomycota</taxon>
        <taxon>Pezizomycotina</taxon>
        <taxon>Orbiliomycetes</taxon>
        <taxon>Orbiliales</taxon>
        <taxon>Orbiliaceae</taxon>
        <taxon>Orbilia</taxon>
        <taxon>Orbilia oligospora</taxon>
    </lineage>
</organism>
<dbReference type="OrthoDB" id="5279713at2759"/>
<dbReference type="PANTHER" id="PTHR46082:SF11">
    <property type="entry name" value="AAA+ ATPASE DOMAIN-CONTAINING PROTEIN-RELATED"/>
    <property type="match status" value="1"/>
</dbReference>
<dbReference type="HOGENOM" id="CLU_259921_0_0_1"/>
<proteinExistence type="predicted"/>
<keyword evidence="2" id="KW-0812">Transmembrane</keyword>
<keyword evidence="2" id="KW-1133">Transmembrane helix</keyword>
<evidence type="ECO:0000259" key="4">
    <source>
        <dbReference type="Pfam" id="PF01048"/>
    </source>
</evidence>
<evidence type="ECO:0000256" key="2">
    <source>
        <dbReference type="SAM" id="Phobius"/>
    </source>
</evidence>
<evidence type="ECO:0000313" key="6">
    <source>
        <dbReference type="Proteomes" id="UP000008784"/>
    </source>
</evidence>
<evidence type="ECO:0008006" key="7">
    <source>
        <dbReference type="Google" id="ProtNLM"/>
    </source>
</evidence>
<keyword evidence="1" id="KW-0175">Coiled coil</keyword>
<feature type="transmembrane region" description="Helical" evidence="2">
    <location>
        <begin position="1292"/>
        <end position="1315"/>
    </location>
</feature>
<keyword evidence="2" id="KW-0472">Membrane</keyword>
<dbReference type="RefSeq" id="XP_011119937.1">
    <property type="nucleotide sequence ID" value="XM_011121635.1"/>
</dbReference>
<dbReference type="PRINTS" id="PR00364">
    <property type="entry name" value="DISEASERSIST"/>
</dbReference>
<feature type="domain" description="NB-ARC" evidence="3">
    <location>
        <begin position="360"/>
        <end position="506"/>
    </location>
</feature>
<dbReference type="SUPFAM" id="SSF52540">
    <property type="entry name" value="P-loop containing nucleoside triphosphate hydrolases"/>
    <property type="match status" value="1"/>
</dbReference>
<comment type="caution">
    <text evidence="5">The sequence shown here is derived from an EMBL/GenBank/DDBJ whole genome shotgun (WGS) entry which is preliminary data.</text>
</comment>
<dbReference type="GO" id="GO:0043531">
    <property type="term" value="F:ADP binding"/>
    <property type="evidence" value="ECO:0007669"/>
    <property type="project" value="InterPro"/>
</dbReference>
<dbReference type="Gene3D" id="3.40.50.1580">
    <property type="entry name" value="Nucleoside phosphorylase domain"/>
    <property type="match status" value="1"/>
</dbReference>